<name>A5BE18_VITVI</name>
<organism evidence="1">
    <name type="scientific">Vitis vinifera</name>
    <name type="common">Grape</name>
    <dbReference type="NCBI Taxonomy" id="29760"/>
    <lineage>
        <taxon>Eukaryota</taxon>
        <taxon>Viridiplantae</taxon>
        <taxon>Streptophyta</taxon>
        <taxon>Embryophyta</taxon>
        <taxon>Tracheophyta</taxon>
        <taxon>Spermatophyta</taxon>
        <taxon>Magnoliopsida</taxon>
        <taxon>eudicotyledons</taxon>
        <taxon>Gunneridae</taxon>
        <taxon>Pentapetalae</taxon>
        <taxon>rosids</taxon>
        <taxon>Vitales</taxon>
        <taxon>Vitaceae</taxon>
        <taxon>Viteae</taxon>
        <taxon>Vitis</taxon>
    </lineage>
</organism>
<sequence length="104" mass="12074">MAFGRQLHQAEGQFRTLRNWNSNVRNLKWMAAVKSRRSPACEVDFATCELVSQHEKVNSKLRNQLAKFSQVTMQRANWDIYADSFSSDIFVSKFPFSPCIQPLM</sequence>
<evidence type="ECO:0000313" key="1">
    <source>
        <dbReference type="EMBL" id="CAN78900.1"/>
    </source>
</evidence>
<accession>A5BE18</accession>
<gene>
    <name evidence="1" type="ORF">VITISV_011190</name>
</gene>
<dbReference type="EMBL" id="AM456133">
    <property type="protein sequence ID" value="CAN78900.1"/>
    <property type="molecule type" value="Genomic_DNA"/>
</dbReference>
<reference evidence="1" key="1">
    <citation type="journal article" date="2007" name="PLoS ONE">
        <title>The first genome sequence of an elite grapevine cultivar (Pinot noir Vitis vinifera L.): coping with a highly heterozygous genome.</title>
        <authorList>
            <person name="Velasco R."/>
            <person name="Zharkikh A."/>
            <person name="Troggio M."/>
            <person name="Cartwright D.A."/>
            <person name="Cestaro A."/>
            <person name="Pruss D."/>
            <person name="Pindo M."/>
            <person name="FitzGerald L.M."/>
            <person name="Vezzulli S."/>
            <person name="Reid J."/>
            <person name="Malacarne G."/>
            <person name="Iliev D."/>
            <person name="Coppola G."/>
            <person name="Wardell B."/>
            <person name="Micheletti D."/>
            <person name="Macalma T."/>
            <person name="Facci M."/>
            <person name="Mitchell J.T."/>
            <person name="Perazzolli M."/>
            <person name="Eldredge G."/>
            <person name="Gatto P."/>
            <person name="Oyzerski R."/>
            <person name="Moretto M."/>
            <person name="Gutin N."/>
            <person name="Stefanini M."/>
            <person name="Chen Y."/>
            <person name="Segala C."/>
            <person name="Davenport C."/>
            <person name="Dematte L."/>
            <person name="Mraz A."/>
            <person name="Battilana J."/>
            <person name="Stormo K."/>
            <person name="Costa F."/>
            <person name="Tao Q."/>
            <person name="Si-Ammour A."/>
            <person name="Harkins T."/>
            <person name="Lackey A."/>
            <person name="Perbost C."/>
            <person name="Taillon B."/>
            <person name="Stella A."/>
            <person name="Solovyev V."/>
            <person name="Fawcett J.A."/>
            <person name="Sterck L."/>
            <person name="Vandepoele K."/>
            <person name="Grando S.M."/>
            <person name="Toppo S."/>
            <person name="Moser C."/>
            <person name="Lanchbury J."/>
            <person name="Bogden R."/>
            <person name="Skolnick M."/>
            <person name="Sgaramella V."/>
            <person name="Bhatnagar S.K."/>
            <person name="Fontana P."/>
            <person name="Gutin A."/>
            <person name="Van de Peer Y."/>
            <person name="Salamini F."/>
            <person name="Viola R."/>
        </authorList>
    </citation>
    <scope>NUCLEOTIDE SEQUENCE</scope>
</reference>
<dbReference type="AlphaFoldDB" id="A5BE18"/>
<proteinExistence type="predicted"/>
<protein>
    <submittedName>
        <fullName evidence="1">Uncharacterized protein</fullName>
    </submittedName>
</protein>